<evidence type="ECO:0000313" key="5">
    <source>
        <dbReference type="Proteomes" id="UP000199182"/>
    </source>
</evidence>
<proteinExistence type="predicted"/>
<accession>A0A1H0C6D1</accession>
<reference evidence="4 5" key="1">
    <citation type="submission" date="2016-10" db="EMBL/GenBank/DDBJ databases">
        <authorList>
            <person name="de Groot N.N."/>
        </authorList>
    </citation>
    <scope>NUCLEOTIDE SEQUENCE [LARGE SCALE GENOMIC DNA]</scope>
    <source>
        <strain evidence="4 5">CGMCC 1.5012</strain>
    </source>
</reference>
<dbReference type="EMBL" id="FNID01000022">
    <property type="protein sequence ID" value="SDN53440.1"/>
    <property type="molecule type" value="Genomic_DNA"/>
</dbReference>
<evidence type="ECO:0000259" key="3">
    <source>
        <dbReference type="PROSITE" id="PS50893"/>
    </source>
</evidence>
<dbReference type="GO" id="GO:0005524">
    <property type="term" value="F:ATP binding"/>
    <property type="evidence" value="ECO:0007669"/>
    <property type="project" value="UniProtKB-KW"/>
</dbReference>
<keyword evidence="5" id="KW-1185">Reference proteome</keyword>
<organism evidence="4 5">
    <name type="scientific">Acetanaerobacterium elongatum</name>
    <dbReference type="NCBI Taxonomy" id="258515"/>
    <lineage>
        <taxon>Bacteria</taxon>
        <taxon>Bacillati</taxon>
        <taxon>Bacillota</taxon>
        <taxon>Clostridia</taxon>
        <taxon>Eubacteriales</taxon>
        <taxon>Oscillospiraceae</taxon>
        <taxon>Acetanaerobacterium</taxon>
    </lineage>
</organism>
<dbReference type="RefSeq" id="WP_205408682.1">
    <property type="nucleotide sequence ID" value="NZ_FNID01000022.1"/>
</dbReference>
<keyword evidence="1" id="KW-0547">Nucleotide-binding</keyword>
<dbReference type="Gene3D" id="3.40.50.300">
    <property type="entry name" value="P-loop containing nucleotide triphosphate hydrolases"/>
    <property type="match status" value="1"/>
</dbReference>
<gene>
    <name evidence="4" type="ORF">SAMN05192585_1226</name>
</gene>
<dbReference type="STRING" id="258515.SAMN05192585_1226"/>
<dbReference type="Proteomes" id="UP000199182">
    <property type="component" value="Unassembled WGS sequence"/>
</dbReference>
<dbReference type="PROSITE" id="PS50893">
    <property type="entry name" value="ABC_TRANSPORTER_2"/>
    <property type="match status" value="1"/>
</dbReference>
<feature type="domain" description="ABC transporter" evidence="3">
    <location>
        <begin position="3"/>
        <end position="230"/>
    </location>
</feature>
<dbReference type="InterPro" id="IPR017871">
    <property type="entry name" value="ABC_transporter-like_CS"/>
</dbReference>
<dbReference type="InterPro" id="IPR003593">
    <property type="entry name" value="AAA+_ATPase"/>
</dbReference>
<dbReference type="GO" id="GO:0016887">
    <property type="term" value="F:ATP hydrolysis activity"/>
    <property type="evidence" value="ECO:0007669"/>
    <property type="project" value="InterPro"/>
</dbReference>
<evidence type="ECO:0000256" key="2">
    <source>
        <dbReference type="ARBA" id="ARBA00022840"/>
    </source>
</evidence>
<dbReference type="CDD" id="cd03230">
    <property type="entry name" value="ABC_DR_subfamily_A"/>
    <property type="match status" value="1"/>
</dbReference>
<dbReference type="PANTHER" id="PTHR43038">
    <property type="entry name" value="ATP-BINDING CASSETTE, SUB-FAMILY H, MEMBER 1"/>
    <property type="match status" value="1"/>
</dbReference>
<sequence>MQVCVSHVSKSFKKQQVLKDISLTIENNEIFGLIGPSGAGKTTLIRLIIGAVNADEGEIKIGNIKIPSLRALRDFGYMPQNDALYYDLSGYDNLMFFGGMYGIAKPELKKRAHEVLKLVDLEHDGGKKVSNYSGGMKKRLSLAVALLAEPGLLILDEPTVGIDPLLRRRIWEQFNRLKEQGKTIIVTTHVMDEAVMCDRLALIYNGGVLACDGVDALLARTPNHTIEELFFNNGAQA</sequence>
<dbReference type="SUPFAM" id="SSF52540">
    <property type="entry name" value="P-loop containing nucleoside triphosphate hydrolases"/>
    <property type="match status" value="1"/>
</dbReference>
<dbReference type="SMART" id="SM00382">
    <property type="entry name" value="AAA"/>
    <property type="match status" value="1"/>
</dbReference>
<keyword evidence="2 4" id="KW-0067">ATP-binding</keyword>
<dbReference type="PANTHER" id="PTHR43038:SF3">
    <property type="entry name" value="ABC TRANSPORTER G FAMILY MEMBER 20 ISOFORM X1"/>
    <property type="match status" value="1"/>
</dbReference>
<evidence type="ECO:0000313" key="4">
    <source>
        <dbReference type="EMBL" id="SDN53440.1"/>
    </source>
</evidence>
<dbReference type="PROSITE" id="PS00211">
    <property type="entry name" value="ABC_TRANSPORTER_1"/>
    <property type="match status" value="1"/>
</dbReference>
<evidence type="ECO:0000256" key="1">
    <source>
        <dbReference type="ARBA" id="ARBA00022741"/>
    </source>
</evidence>
<dbReference type="Pfam" id="PF00005">
    <property type="entry name" value="ABC_tran"/>
    <property type="match status" value="1"/>
</dbReference>
<dbReference type="AlphaFoldDB" id="A0A1H0C6D1"/>
<dbReference type="InterPro" id="IPR027417">
    <property type="entry name" value="P-loop_NTPase"/>
</dbReference>
<dbReference type="InterPro" id="IPR003439">
    <property type="entry name" value="ABC_transporter-like_ATP-bd"/>
</dbReference>
<name>A0A1H0C6D1_9FIRM</name>
<protein>
    <submittedName>
        <fullName evidence="4">ABC-2 type transport system ATP-binding protein</fullName>
    </submittedName>
</protein>